<evidence type="ECO:0000259" key="1">
    <source>
        <dbReference type="Pfam" id="PF13521"/>
    </source>
</evidence>
<dbReference type="Gene3D" id="3.40.50.300">
    <property type="entry name" value="P-loop containing nucleotide triphosphate hydrolases"/>
    <property type="match status" value="1"/>
</dbReference>
<keyword evidence="3" id="KW-1185">Reference proteome</keyword>
<reference evidence="2 3" key="1">
    <citation type="submission" date="2023-09" db="EMBL/GenBank/DDBJ databases">
        <title>Novel taxa isolated from Blanes Bay.</title>
        <authorList>
            <person name="Rey-Velasco X."/>
            <person name="Lucena T."/>
        </authorList>
    </citation>
    <scope>NUCLEOTIDE SEQUENCE [LARGE SCALE GENOMIC DNA]</scope>
    <source>
        <strain evidence="2 3">S334</strain>
    </source>
</reference>
<dbReference type="Proteomes" id="UP001250656">
    <property type="component" value="Unassembled WGS sequence"/>
</dbReference>
<name>A0ABU3L2F4_9FLAO</name>
<gene>
    <name evidence="2" type="ORF">RQM65_04320</name>
</gene>
<accession>A0ABU3L2F4</accession>
<dbReference type="InterPro" id="IPR027417">
    <property type="entry name" value="P-loop_NTPase"/>
</dbReference>
<evidence type="ECO:0000313" key="2">
    <source>
        <dbReference type="EMBL" id="MDT7827887.1"/>
    </source>
</evidence>
<sequence length="190" mass="22618">MIEFKENKNFYVITGGPGTGKTTLLQELKKRNYEVIPEIARELIKEQKENDGAALPWKDEDLYKNQMFDRSIESYRQIDQRETPSNPIFFDRGFLDSICYANLIQSEITAQMKIYAEKWRYNKSIFILPPWREIYKSDSERKQDWNEAVLTYDKMVETYKHYGYHIVQVPKKSVTERADLMVNLVEYSNS</sequence>
<organism evidence="2 3">
    <name type="scientific">Pricia mediterranea</name>
    <dbReference type="NCBI Taxonomy" id="3076079"/>
    <lineage>
        <taxon>Bacteria</taxon>
        <taxon>Pseudomonadati</taxon>
        <taxon>Bacteroidota</taxon>
        <taxon>Flavobacteriia</taxon>
        <taxon>Flavobacteriales</taxon>
        <taxon>Flavobacteriaceae</taxon>
        <taxon>Pricia</taxon>
    </lineage>
</organism>
<dbReference type="EMBL" id="JAVTTP010000001">
    <property type="protein sequence ID" value="MDT7827887.1"/>
    <property type="molecule type" value="Genomic_DNA"/>
</dbReference>
<dbReference type="RefSeq" id="WP_314013007.1">
    <property type="nucleotide sequence ID" value="NZ_JAVTTP010000001.1"/>
</dbReference>
<proteinExistence type="predicted"/>
<dbReference type="SUPFAM" id="SSF52540">
    <property type="entry name" value="P-loop containing nucleoside triphosphate hydrolases"/>
    <property type="match status" value="1"/>
</dbReference>
<protein>
    <submittedName>
        <fullName evidence="2">AAA family ATPase</fullName>
    </submittedName>
</protein>
<dbReference type="Pfam" id="PF13521">
    <property type="entry name" value="AAA_28"/>
    <property type="match status" value="1"/>
</dbReference>
<feature type="domain" description="NadR/Ttd14 AAA" evidence="1">
    <location>
        <begin position="11"/>
        <end position="177"/>
    </location>
</feature>
<comment type="caution">
    <text evidence="2">The sequence shown here is derived from an EMBL/GenBank/DDBJ whole genome shotgun (WGS) entry which is preliminary data.</text>
</comment>
<dbReference type="InterPro" id="IPR038727">
    <property type="entry name" value="NadR/Ttd14_AAA_dom"/>
</dbReference>
<evidence type="ECO:0000313" key="3">
    <source>
        <dbReference type="Proteomes" id="UP001250656"/>
    </source>
</evidence>